<keyword evidence="5" id="KW-0732">Signal</keyword>
<keyword evidence="2" id="KW-0031">Aminopeptidase</keyword>
<organism evidence="11 12">
    <name type="scientific">Rozella allomycis (strain CSF55)</name>
    <dbReference type="NCBI Taxonomy" id="988480"/>
    <lineage>
        <taxon>Eukaryota</taxon>
        <taxon>Fungi</taxon>
        <taxon>Fungi incertae sedis</taxon>
        <taxon>Cryptomycota</taxon>
        <taxon>Cryptomycota incertae sedis</taxon>
        <taxon>Rozella</taxon>
    </lineage>
</organism>
<proteinExistence type="inferred from homology"/>
<evidence type="ECO:0000256" key="5">
    <source>
        <dbReference type="ARBA" id="ARBA00022729"/>
    </source>
</evidence>
<evidence type="ECO:0000256" key="4">
    <source>
        <dbReference type="ARBA" id="ARBA00022723"/>
    </source>
</evidence>
<dbReference type="GO" id="GO:0006508">
    <property type="term" value="P:proteolysis"/>
    <property type="evidence" value="ECO:0007669"/>
    <property type="project" value="UniProtKB-KW"/>
</dbReference>
<dbReference type="GO" id="GO:0004177">
    <property type="term" value="F:aminopeptidase activity"/>
    <property type="evidence" value="ECO:0007669"/>
    <property type="project" value="UniProtKB-KW"/>
</dbReference>
<evidence type="ECO:0000256" key="9">
    <source>
        <dbReference type="RuleBase" id="RU361240"/>
    </source>
</evidence>
<dbReference type="SUPFAM" id="SSF53187">
    <property type="entry name" value="Zn-dependent exopeptidases"/>
    <property type="match status" value="1"/>
</dbReference>
<evidence type="ECO:0000256" key="7">
    <source>
        <dbReference type="ARBA" id="ARBA00022833"/>
    </source>
</evidence>
<comment type="cofactor">
    <cofactor evidence="1">
        <name>Zn(2+)</name>
        <dbReference type="ChEBI" id="CHEBI:29105"/>
    </cofactor>
</comment>
<dbReference type="PROSITE" id="PS00018">
    <property type="entry name" value="EF_HAND_1"/>
    <property type="match status" value="1"/>
</dbReference>
<dbReference type="EC" id="3.4.-.-" evidence="9"/>
<dbReference type="GO" id="GO:0008235">
    <property type="term" value="F:metalloexopeptidase activity"/>
    <property type="evidence" value="ECO:0007669"/>
    <property type="project" value="InterPro"/>
</dbReference>
<evidence type="ECO:0000259" key="10">
    <source>
        <dbReference type="Pfam" id="PF04389"/>
    </source>
</evidence>
<evidence type="ECO:0000313" key="11">
    <source>
        <dbReference type="EMBL" id="EPZ36688.1"/>
    </source>
</evidence>
<dbReference type="PANTHER" id="PTHR12147:SF56">
    <property type="entry name" value="AMINOPEPTIDASE YDR415C-RELATED"/>
    <property type="match status" value="1"/>
</dbReference>
<name>A0A075B530_ROZAC</name>
<dbReference type="Gene3D" id="3.40.630.10">
    <property type="entry name" value="Zn peptidases"/>
    <property type="match status" value="1"/>
</dbReference>
<dbReference type="PANTHER" id="PTHR12147">
    <property type="entry name" value="METALLOPEPTIDASE M28 FAMILY MEMBER"/>
    <property type="match status" value="1"/>
</dbReference>
<dbReference type="AlphaFoldDB" id="A0A075B530"/>
<dbReference type="InterPro" id="IPR018247">
    <property type="entry name" value="EF_Hand_1_Ca_BS"/>
</dbReference>
<accession>A0A075B530</accession>
<keyword evidence="7 9" id="KW-0862">Zinc</keyword>
<dbReference type="GO" id="GO:0046872">
    <property type="term" value="F:metal ion binding"/>
    <property type="evidence" value="ECO:0007669"/>
    <property type="project" value="UniProtKB-KW"/>
</dbReference>
<evidence type="ECO:0000256" key="3">
    <source>
        <dbReference type="ARBA" id="ARBA00022670"/>
    </source>
</evidence>
<keyword evidence="3 9" id="KW-0645">Protease</keyword>
<dbReference type="InterPro" id="IPR007484">
    <property type="entry name" value="Peptidase_M28"/>
</dbReference>
<evidence type="ECO:0000313" key="12">
    <source>
        <dbReference type="Proteomes" id="UP000030755"/>
    </source>
</evidence>
<protein>
    <recommendedName>
        <fullName evidence="9">Peptide hydrolase</fullName>
        <ecNumber evidence="9">3.4.-.-</ecNumber>
    </recommendedName>
</protein>
<evidence type="ECO:0000256" key="2">
    <source>
        <dbReference type="ARBA" id="ARBA00022438"/>
    </source>
</evidence>
<dbReference type="HOGENOM" id="CLU_025286_0_0_1"/>
<dbReference type="InterPro" id="IPR045175">
    <property type="entry name" value="M28_fam"/>
</dbReference>
<dbReference type="OrthoDB" id="2214at2759"/>
<evidence type="ECO:0000256" key="1">
    <source>
        <dbReference type="ARBA" id="ARBA00001947"/>
    </source>
</evidence>
<sequence>MNNQELVRELTYLISQGRMENNLKKFTSFFNRHYKSDSGLEASKWLFNEIETMIKVSNATHISAHKFHHDKWKQFSIIVKFDGVKTDQETVILSAHLDSTAGFFGAYNRAPGADDDGSGSITVLEVLQILVQKKFRPNLPVEIHFYSAEEGGLLGSQDVVSSMKRKNRKIAGTLQIDMDGFNSEDVIALVTDFTNKQLTGFLKDVAETYTSKDVIETQCGYACSDHASFTKAGYPSTFAIEASFKNTSPFIHSDKDVVSRIDFPHVEEFVKMALGFVVEMSLQK</sequence>
<gene>
    <name evidence="11" type="ORF">O9G_005488</name>
</gene>
<keyword evidence="6 9" id="KW-0378">Hydrolase</keyword>
<dbReference type="Proteomes" id="UP000030755">
    <property type="component" value="Unassembled WGS sequence"/>
</dbReference>
<dbReference type="STRING" id="988480.A0A075B530"/>
<keyword evidence="12" id="KW-1185">Reference proteome</keyword>
<dbReference type="Pfam" id="PF04389">
    <property type="entry name" value="Peptidase_M28"/>
    <property type="match status" value="1"/>
</dbReference>
<evidence type="ECO:0000256" key="6">
    <source>
        <dbReference type="ARBA" id="ARBA00022801"/>
    </source>
</evidence>
<comment type="similarity">
    <text evidence="8">Belongs to the peptidase M28 family. M28E subfamily.</text>
</comment>
<keyword evidence="4 9" id="KW-0479">Metal-binding</keyword>
<dbReference type="EMBL" id="KE560486">
    <property type="protein sequence ID" value="EPZ36688.1"/>
    <property type="molecule type" value="Genomic_DNA"/>
</dbReference>
<dbReference type="OMA" id="GMLQQDM"/>
<reference evidence="11 12" key="1">
    <citation type="journal article" date="2013" name="Curr. Biol.">
        <title>Shared signatures of parasitism and phylogenomics unite Cryptomycota and microsporidia.</title>
        <authorList>
            <person name="James T.Y."/>
            <person name="Pelin A."/>
            <person name="Bonen L."/>
            <person name="Ahrendt S."/>
            <person name="Sain D."/>
            <person name="Corradi N."/>
            <person name="Stajich J.E."/>
        </authorList>
    </citation>
    <scope>NUCLEOTIDE SEQUENCE [LARGE SCALE GENOMIC DNA]</scope>
    <source>
        <strain evidence="11 12">CSF55</strain>
    </source>
</reference>
<feature type="domain" description="Peptidase M28" evidence="10">
    <location>
        <begin position="77"/>
        <end position="276"/>
    </location>
</feature>
<evidence type="ECO:0000256" key="8">
    <source>
        <dbReference type="ARBA" id="ARBA00043962"/>
    </source>
</evidence>